<dbReference type="InterPro" id="IPR000182">
    <property type="entry name" value="GNAT_dom"/>
</dbReference>
<organism evidence="2 3">
    <name type="scientific">Chryseosolibacter indicus</name>
    <dbReference type="NCBI Taxonomy" id="2782351"/>
    <lineage>
        <taxon>Bacteria</taxon>
        <taxon>Pseudomonadati</taxon>
        <taxon>Bacteroidota</taxon>
        <taxon>Cytophagia</taxon>
        <taxon>Cytophagales</taxon>
        <taxon>Chryseotaleaceae</taxon>
        <taxon>Chryseosolibacter</taxon>
    </lineage>
</organism>
<reference evidence="2 3" key="1">
    <citation type="submission" date="2021-05" db="EMBL/GenBank/DDBJ databases">
        <title>A Polyphasic approach of four new species of the genus Ohtaekwangia: Ohtaekwangia histidinii sp. nov., Ohtaekwangia cretensis sp. nov., Ohtaekwangia indiensis sp. nov., Ohtaekwangia reichenbachii sp. nov. from diverse environment.</title>
        <authorList>
            <person name="Octaviana S."/>
        </authorList>
    </citation>
    <scope>NUCLEOTIDE SEQUENCE [LARGE SCALE GENOMIC DNA]</scope>
    <source>
        <strain evidence="2 3">PWU20</strain>
    </source>
</reference>
<dbReference type="PROSITE" id="PS51186">
    <property type="entry name" value="GNAT"/>
    <property type="match status" value="1"/>
</dbReference>
<proteinExistence type="predicted"/>
<name>A0ABS5VSS4_9BACT</name>
<dbReference type="SUPFAM" id="SSF55729">
    <property type="entry name" value="Acyl-CoA N-acyltransferases (Nat)"/>
    <property type="match status" value="1"/>
</dbReference>
<evidence type="ECO:0000313" key="2">
    <source>
        <dbReference type="EMBL" id="MBT1704488.1"/>
    </source>
</evidence>
<dbReference type="EMBL" id="JAHESD010000032">
    <property type="protein sequence ID" value="MBT1704488.1"/>
    <property type="molecule type" value="Genomic_DNA"/>
</dbReference>
<feature type="domain" description="N-acetyltransferase" evidence="1">
    <location>
        <begin position="199"/>
        <end position="373"/>
    </location>
</feature>
<evidence type="ECO:0000313" key="3">
    <source>
        <dbReference type="Proteomes" id="UP000772618"/>
    </source>
</evidence>
<dbReference type="Gene3D" id="3.40.630.30">
    <property type="match status" value="1"/>
</dbReference>
<sequence length="373" mass="42941">MKQIVAVSSKKEIKSFIDFPHDLYKNDPCYVPELFIAQEDLLTPGKHPFHEHSRVQLFLAYNNGKVEGRIAAILNNNYNKFNNTNEGFFGFYDCVNDEETSNMLFKHASDWLKAQGVLAVIGPTNFSTNETCGLLVEGYDTPPFAMMTYNKPYYQSLIENNGFSKKVDLIAYKFGDSGYNDKSVKVKEVLLRRLQSKGVTIRPVDKKNYEREVERIREVYNAAWDKNLGFVPMTKEEFDYLAKDLKLILDTDFCMVAEKDGKAIAFALAVPDINQVLIKVKRGRLFPFGIFKLLLGLKKIDGLRIIALGVMEGYRKLGIEACFYGNIIEAYRKKNFKHAEASWILEDNELMNRAIQNINGFPYKRYRIFERAL</sequence>
<dbReference type="PANTHER" id="PTHR41368:SF1">
    <property type="entry name" value="PROTEIN YGHO"/>
    <property type="match status" value="1"/>
</dbReference>
<accession>A0ABS5VSS4</accession>
<keyword evidence="3" id="KW-1185">Reference proteome</keyword>
<dbReference type="Proteomes" id="UP000772618">
    <property type="component" value="Unassembled WGS sequence"/>
</dbReference>
<dbReference type="PANTHER" id="PTHR41368">
    <property type="entry name" value="PROTEIN YGHO"/>
    <property type="match status" value="1"/>
</dbReference>
<dbReference type="InterPro" id="IPR016181">
    <property type="entry name" value="Acyl_CoA_acyltransferase"/>
</dbReference>
<protein>
    <recommendedName>
        <fullName evidence="1">N-acetyltransferase domain-containing protein</fullName>
    </recommendedName>
</protein>
<gene>
    <name evidence="2" type="ORF">KK060_14430</name>
</gene>
<comment type="caution">
    <text evidence="2">The sequence shown here is derived from an EMBL/GenBank/DDBJ whole genome shotgun (WGS) entry which is preliminary data.</text>
</comment>
<dbReference type="RefSeq" id="WP_254154449.1">
    <property type="nucleotide sequence ID" value="NZ_JAHESD010000032.1"/>
</dbReference>
<evidence type="ECO:0000259" key="1">
    <source>
        <dbReference type="PROSITE" id="PS51186"/>
    </source>
</evidence>
<dbReference type="InterPro" id="IPR039968">
    <property type="entry name" value="BcerS-like"/>
</dbReference>